<dbReference type="AlphaFoldDB" id="A0A0C1NIT1"/>
<accession>A0A0C1NIT1</accession>
<protein>
    <submittedName>
        <fullName evidence="3">Uncharacterized protein</fullName>
    </submittedName>
</protein>
<keyword evidence="1" id="KW-1133">Transmembrane helix</keyword>
<dbReference type="Proteomes" id="UP000029738">
    <property type="component" value="Unassembled WGS sequence"/>
</dbReference>
<name>A0A0C1NIT1_9CYAN</name>
<evidence type="ECO:0000313" key="4">
    <source>
        <dbReference type="Proteomes" id="UP000029738"/>
    </source>
</evidence>
<organism evidence="3">
    <name type="scientific">Tolypothrix bouteillei VB521301</name>
    <dbReference type="NCBI Taxonomy" id="1479485"/>
    <lineage>
        <taxon>Bacteria</taxon>
        <taxon>Bacillati</taxon>
        <taxon>Cyanobacteriota</taxon>
        <taxon>Cyanophyceae</taxon>
        <taxon>Nostocales</taxon>
        <taxon>Tolypothrichaceae</taxon>
        <taxon>Tolypothrix</taxon>
    </lineage>
</organism>
<dbReference type="EMBL" id="JHEG04000001">
    <property type="protein sequence ID" value="KAF3888375.1"/>
    <property type="molecule type" value="Genomic_DNA"/>
</dbReference>
<dbReference type="EMBL" id="JHEG02000019">
    <property type="protein sequence ID" value="KIE12731.1"/>
    <property type="molecule type" value="Genomic_DNA"/>
</dbReference>
<evidence type="ECO:0000313" key="2">
    <source>
        <dbReference type="EMBL" id="KAF3888375.1"/>
    </source>
</evidence>
<dbReference type="OrthoDB" id="2604018at2"/>
<gene>
    <name evidence="3" type="ORF">DA73_0204270</name>
    <name evidence="2" type="ORF">DA73_0400024950</name>
</gene>
<proteinExistence type="predicted"/>
<evidence type="ECO:0000256" key="1">
    <source>
        <dbReference type="SAM" id="Phobius"/>
    </source>
</evidence>
<reference evidence="2" key="2">
    <citation type="submission" date="2019-11" db="EMBL/GenBank/DDBJ databases">
        <title>Improved Assembly of Tolypothrix boutellei genome.</title>
        <authorList>
            <person name="Sarangi A.N."/>
            <person name="Mukherjee M."/>
            <person name="Ghosh S."/>
            <person name="Singh D."/>
            <person name="Das A."/>
            <person name="Kant S."/>
            <person name="Prusty A."/>
            <person name="Tripathy S."/>
        </authorList>
    </citation>
    <scope>NUCLEOTIDE SEQUENCE</scope>
    <source>
        <strain evidence="2">VB521301</strain>
    </source>
</reference>
<keyword evidence="1" id="KW-0472">Membrane</keyword>
<comment type="caution">
    <text evidence="3">The sequence shown here is derived from an EMBL/GenBank/DDBJ whole genome shotgun (WGS) entry which is preliminary data.</text>
</comment>
<keyword evidence="1" id="KW-0812">Transmembrane</keyword>
<sequence length="85" mass="9854">MVRDSRVDSGFGEFPKQLHISKVLVYRSTATLFLVGWFISWIVLSFMWRSQPTRGKTIFVWMLLLVIAATAISWHPLFPSLQIVQ</sequence>
<reference evidence="3" key="1">
    <citation type="journal article" date="2015" name="Genome Announc.">
        <title>Draft Genome Sequence of Tolypothrix boutellei Strain VB521301.</title>
        <authorList>
            <person name="Chandrababunaidu M.M."/>
            <person name="Singh D."/>
            <person name="Sen D."/>
            <person name="Bhan S."/>
            <person name="Das S."/>
            <person name="Gupta A."/>
            <person name="Adhikary S.P."/>
            <person name="Tripathy S."/>
        </authorList>
    </citation>
    <scope>NUCLEOTIDE SEQUENCE</scope>
    <source>
        <strain evidence="3">VB521301</strain>
    </source>
</reference>
<evidence type="ECO:0000313" key="3">
    <source>
        <dbReference type="EMBL" id="KIE12731.1"/>
    </source>
</evidence>
<dbReference type="RefSeq" id="WP_050045183.1">
    <property type="nucleotide sequence ID" value="NZ_JHEG04000001.1"/>
</dbReference>
<feature type="transmembrane region" description="Helical" evidence="1">
    <location>
        <begin position="24"/>
        <end position="46"/>
    </location>
</feature>
<feature type="transmembrane region" description="Helical" evidence="1">
    <location>
        <begin position="58"/>
        <end position="77"/>
    </location>
</feature>
<keyword evidence="4" id="KW-1185">Reference proteome</keyword>